<evidence type="ECO:0000313" key="2">
    <source>
        <dbReference type="Proteomes" id="UP000231658"/>
    </source>
</evidence>
<dbReference type="OrthoDB" id="8391751at2"/>
<accession>A0A1C3RHJ1</accession>
<name>A0A1C3RHJ1_9PROT</name>
<evidence type="ECO:0000313" key="1">
    <source>
        <dbReference type="EMBL" id="SCA56743.1"/>
    </source>
</evidence>
<reference evidence="1 2" key="1">
    <citation type="submission" date="2016-07" db="EMBL/GenBank/DDBJ databases">
        <authorList>
            <person name="Lefevre C.T."/>
        </authorList>
    </citation>
    <scope>NUCLEOTIDE SEQUENCE [LARGE SCALE GENOMIC DNA]</scope>
    <source>
        <strain evidence="1">PR1</strain>
    </source>
</reference>
<proteinExistence type="predicted"/>
<gene>
    <name evidence="1" type="ORF">MTBPR1_30113</name>
</gene>
<sequence length="209" mass="22692">MTHHLSSINPNVSLIVDASVIINLIASGIPKEIFASFPNLACVVDEIILSELDRGNKNGHTDASVLRTLISDKTVKPVSMTDNCWNHFESLVSGNAASTLDDGEAATLAYCVTHKSIPVIDEKKANRICKEKFPSLSPICSSELFMLAQRSGTVTDRQLGDAVYLALSKSRMRVMNDHAQWIVDLVGPKRAANCTSLPRSARQKLANAC</sequence>
<dbReference type="RefSeq" id="WP_069188821.1">
    <property type="nucleotide sequence ID" value="NZ_FLYE01000023.1"/>
</dbReference>
<dbReference type="STRING" id="1867952.MTBPR1_30113"/>
<evidence type="ECO:0008006" key="3">
    <source>
        <dbReference type="Google" id="ProtNLM"/>
    </source>
</evidence>
<dbReference type="InterPro" id="IPR021799">
    <property type="entry name" value="PIN-like_prokaryotic"/>
</dbReference>
<organism evidence="1 2">
    <name type="scientific">Candidatus Terasakiella magnetica</name>
    <dbReference type="NCBI Taxonomy" id="1867952"/>
    <lineage>
        <taxon>Bacteria</taxon>
        <taxon>Pseudomonadati</taxon>
        <taxon>Pseudomonadota</taxon>
        <taxon>Alphaproteobacteria</taxon>
        <taxon>Rhodospirillales</taxon>
        <taxon>Terasakiellaceae</taxon>
        <taxon>Terasakiella</taxon>
    </lineage>
</organism>
<dbReference type="Proteomes" id="UP000231658">
    <property type="component" value="Unassembled WGS sequence"/>
</dbReference>
<dbReference type="Pfam" id="PF11848">
    <property type="entry name" value="DUF3368"/>
    <property type="match status" value="1"/>
</dbReference>
<dbReference type="EMBL" id="FLYE01000023">
    <property type="protein sequence ID" value="SCA56743.1"/>
    <property type="molecule type" value="Genomic_DNA"/>
</dbReference>
<keyword evidence="2" id="KW-1185">Reference proteome</keyword>
<protein>
    <recommendedName>
        <fullName evidence="3">PIN domain-containing protein</fullName>
    </recommendedName>
</protein>
<dbReference type="AlphaFoldDB" id="A0A1C3RHJ1"/>